<comment type="subcellular location">
    <subcellularLocation>
        <location evidence="1">Membrane</location>
        <topology evidence="1">Multi-pass membrane protein</topology>
    </subcellularLocation>
</comment>
<protein>
    <recommendedName>
        <fullName evidence="15">Oligomycin resistance ATP-dependent permease YOR1</fullName>
    </recommendedName>
</protein>
<feature type="domain" description="ABC transporter" evidence="11">
    <location>
        <begin position="1103"/>
        <end position="1365"/>
    </location>
</feature>
<evidence type="ECO:0000256" key="5">
    <source>
        <dbReference type="ARBA" id="ARBA00022741"/>
    </source>
</evidence>
<dbReference type="FunFam" id="1.20.1560.10:FF:000010">
    <property type="entry name" value="Multidrug resistance-associated ABC transporter"/>
    <property type="match status" value="1"/>
</dbReference>
<dbReference type="RefSeq" id="XP_031855965.1">
    <property type="nucleotide sequence ID" value="XM_032000074.1"/>
</dbReference>
<dbReference type="CDD" id="cd18597">
    <property type="entry name" value="ABC_6TM_YOR1_D1_like"/>
    <property type="match status" value="1"/>
</dbReference>
<feature type="transmembrane region" description="Helical" evidence="10">
    <location>
        <begin position="383"/>
        <end position="406"/>
    </location>
</feature>
<evidence type="ECO:0000313" key="14">
    <source>
        <dbReference type="Proteomes" id="UP000398389"/>
    </source>
</evidence>
<dbReference type="FunFam" id="3.40.50.300:FF:001750">
    <property type="entry name" value="ATP-binding cassette transporter"/>
    <property type="match status" value="1"/>
</dbReference>
<evidence type="ECO:0000256" key="8">
    <source>
        <dbReference type="ARBA" id="ARBA00023136"/>
    </source>
</evidence>
<dbReference type="GO" id="GO:0005886">
    <property type="term" value="C:plasma membrane"/>
    <property type="evidence" value="ECO:0007669"/>
    <property type="project" value="TreeGrafter"/>
</dbReference>
<keyword evidence="8 10" id="KW-0472">Membrane</keyword>
<keyword evidence="14" id="KW-1185">Reference proteome</keyword>
<comment type="similarity">
    <text evidence="2">Belongs to the ABC transporter superfamily. ABCC family. Conjugate transporter (TC 3.A.1.208) subfamily.</text>
</comment>
<reference evidence="13 14" key="1">
    <citation type="submission" date="2019-09" db="EMBL/GenBank/DDBJ databases">
        <authorList>
            <person name="Brejova B."/>
        </authorList>
    </citation>
    <scope>NUCLEOTIDE SEQUENCE [LARGE SCALE GENOMIC DNA]</scope>
</reference>
<dbReference type="Pfam" id="PF00664">
    <property type="entry name" value="ABC_membrane"/>
    <property type="match status" value="2"/>
</dbReference>
<evidence type="ECO:0000256" key="1">
    <source>
        <dbReference type="ARBA" id="ARBA00004141"/>
    </source>
</evidence>
<sequence length="1381" mass="154763">MSDLENQPTVVLKNKRLLRPFVGSKVPPIPETQATLPEPSVSIFSRYTYSWIYPLLKTGYLRTLQENDLYTPEGTSRSIESMAEVFEKNLAYYREKNAHKLSSDADPATLPRFTLLKAINATFFWQFWGGGFAKVLSDCGMSLNPLLTRHLISFTMDRENSHIGKGIGFALGIAFLMLFSNFCVNIFFFNSTYTGAQIRAVLAHAIFKKNLRLSAKARLSFPNGKITSMMSSDVHRIDFSCQWFHFTWTFPVSIAISLALVLVNIGASGLIGFAILLIVFFFIIYTGRNLALLRKRTNKVTDKRVSLIREILQAMKIIKFYSWEDAYEERIREIRTKESSLVIRMLALRNLTNALSMAVPVIAGLLSFIVLSTTGGHLNPSRVFSSITTFNILRLPLMFFPLSIVTTTDAYQAFMRIEEFLSSSEVEHYVEFIEDSEKHLENSISITNGSFIWETLEDQRKIPNETDSQLLEEKIPHSSSHSISSSLSTSSSSGDHKIFKGLSNINLDIKRGEFVIITGTIGTGKSSLLAAIAGMMHKTTGSVRVSGNLLSAGQPWIQNATVRDNITFGQPFDKDWYNKVITSCSLIRDFDILPAGDQTEVGERGITLSGGQKARINLARAVYNFPDIILLDDVLSAVDAHVGKFIMTNCICGLLSQKTCLLATHQLAMLEFADRVIFLDGSGSAIIGTVEELREQSQGFKDLMEYSDHQSDEEEEEEEEEVKRAHEEEEEKQQEVKKILTKSVGDAGVKAAGGLIQAEDRATSGISKEVYLDFVRHGSGGTGWFIIVVLMSAIVFGNYCQVFTNVWLSFWVSTKFSGRTEGFYIGIYVLFGILTPLLMYAFYFTISFIGSKTSKNLHLLAVHSIFHAPMSFFDSSPLGRILNRFTHDTETMDNELSDQTRLFFMSTSLSIATYILVICYIPWFAIALAGLFVIFLLTSSFYRSSAREIKRLDSLGRSVVFARFSESLSGVSTITAYRQSERFTKTVQNAIDRMNSAYYLTTANQRWLSVRLDLVGCSLTIIVTILCATHQFNINPSSVGLVVSSMLQIVPMISLIVREMATVENAMNAVERLHHYAYNLPQESKYHIPETSPPPEWPTQGQIEFSNVSMSYKPDLPPALKNFNANIRGGEKIGICGRTGAGKSTIMTAIYRLVEIQQGTITIDEIDISRLGLHNLRSKLSIIPQDPILFQGTVRSNIDPFGDYTDDQLWDALRRAWLVNPGELGRIKELESRGIDTSELIKSGTEEESHGLPKFHLDRSVDDEGTNFSLGERQLLALATALVRNTRILILDEATSNVDFATDSKIQDTIVREFGHCTILCIAHRLRTILNYDRILVMDKGEIAEFDSPLELFQYQEGIFHSMCESSGITIEDFEKNLGTS</sequence>
<evidence type="ECO:0000256" key="6">
    <source>
        <dbReference type="ARBA" id="ARBA00022840"/>
    </source>
</evidence>
<dbReference type="OrthoDB" id="6500128at2759"/>
<dbReference type="InterPro" id="IPR050173">
    <property type="entry name" value="ABC_transporter_C-like"/>
</dbReference>
<evidence type="ECO:0000313" key="13">
    <source>
        <dbReference type="EMBL" id="VVT56873.1"/>
    </source>
</evidence>
<accession>A0A5E8BZJ5</accession>
<feature type="transmembrane region" description="Helical" evidence="10">
    <location>
        <begin position="252"/>
        <end position="285"/>
    </location>
</feature>
<dbReference type="InterPro" id="IPR017871">
    <property type="entry name" value="ABC_transporter-like_CS"/>
</dbReference>
<evidence type="ECO:0000259" key="12">
    <source>
        <dbReference type="PROSITE" id="PS50929"/>
    </source>
</evidence>
<dbReference type="SMART" id="SM00382">
    <property type="entry name" value="AAA"/>
    <property type="match status" value="2"/>
</dbReference>
<feature type="domain" description="ABC transmembrane type-1" evidence="12">
    <location>
        <begin position="788"/>
        <end position="1065"/>
    </location>
</feature>
<feature type="region of interest" description="Disordered" evidence="9">
    <location>
        <begin position="705"/>
        <end position="733"/>
    </location>
</feature>
<dbReference type="GeneID" id="43584174"/>
<dbReference type="CDD" id="cd18606">
    <property type="entry name" value="ABC_6TM_YOR1_D2_like"/>
    <property type="match status" value="1"/>
</dbReference>
<evidence type="ECO:0000256" key="10">
    <source>
        <dbReference type="SAM" id="Phobius"/>
    </source>
</evidence>
<dbReference type="Pfam" id="PF00005">
    <property type="entry name" value="ABC_tran"/>
    <property type="match status" value="2"/>
</dbReference>
<dbReference type="CDD" id="cd03244">
    <property type="entry name" value="ABCC_MRP_domain2"/>
    <property type="match status" value="1"/>
</dbReference>
<dbReference type="InterPro" id="IPR036640">
    <property type="entry name" value="ABC1_TM_sf"/>
</dbReference>
<evidence type="ECO:0000256" key="9">
    <source>
        <dbReference type="SAM" id="MobiDB-lite"/>
    </source>
</evidence>
<evidence type="ECO:0000256" key="7">
    <source>
        <dbReference type="ARBA" id="ARBA00022989"/>
    </source>
</evidence>
<dbReference type="PANTHER" id="PTHR24223:SF456">
    <property type="entry name" value="MULTIDRUG RESISTANCE-ASSOCIATED PROTEIN LETHAL(2)03659"/>
    <property type="match status" value="1"/>
</dbReference>
<dbReference type="InterPro" id="IPR003439">
    <property type="entry name" value="ABC_transporter-like_ATP-bd"/>
</dbReference>
<dbReference type="EMBL" id="CABVLU010000004">
    <property type="protein sequence ID" value="VVT56873.1"/>
    <property type="molecule type" value="Genomic_DNA"/>
</dbReference>
<evidence type="ECO:0000259" key="11">
    <source>
        <dbReference type="PROSITE" id="PS50893"/>
    </source>
</evidence>
<dbReference type="FunFam" id="3.40.50.300:FF:000565">
    <property type="entry name" value="ABC bile acid transporter"/>
    <property type="match status" value="1"/>
</dbReference>
<keyword evidence="7 10" id="KW-1133">Transmembrane helix</keyword>
<dbReference type="Gene3D" id="3.40.50.300">
    <property type="entry name" value="P-loop containing nucleotide triphosphate hydrolases"/>
    <property type="match status" value="2"/>
</dbReference>
<feature type="domain" description="ABC transporter" evidence="11">
    <location>
        <begin position="487"/>
        <end position="706"/>
    </location>
</feature>
<dbReference type="GO" id="GO:0005524">
    <property type="term" value="F:ATP binding"/>
    <property type="evidence" value="ECO:0007669"/>
    <property type="project" value="UniProtKB-KW"/>
</dbReference>
<gene>
    <name evidence="13" type="ORF">SAPINGB_P005360</name>
</gene>
<dbReference type="PANTHER" id="PTHR24223">
    <property type="entry name" value="ATP-BINDING CASSETTE SUB-FAMILY C"/>
    <property type="match status" value="1"/>
</dbReference>
<organism evidence="13 14">
    <name type="scientific">Magnusiomyces paraingens</name>
    <dbReference type="NCBI Taxonomy" id="2606893"/>
    <lineage>
        <taxon>Eukaryota</taxon>
        <taxon>Fungi</taxon>
        <taxon>Dikarya</taxon>
        <taxon>Ascomycota</taxon>
        <taxon>Saccharomycotina</taxon>
        <taxon>Dipodascomycetes</taxon>
        <taxon>Dipodascales</taxon>
        <taxon>Dipodascaceae</taxon>
        <taxon>Magnusiomyces</taxon>
    </lineage>
</organism>
<feature type="transmembrane region" description="Helical" evidence="10">
    <location>
        <begin position="166"/>
        <end position="189"/>
    </location>
</feature>
<keyword evidence="4 10" id="KW-0812">Transmembrane</keyword>
<feature type="domain" description="ABC transmembrane type-1" evidence="12">
    <location>
        <begin position="128"/>
        <end position="409"/>
    </location>
</feature>
<dbReference type="GO" id="GO:0016887">
    <property type="term" value="F:ATP hydrolysis activity"/>
    <property type="evidence" value="ECO:0007669"/>
    <property type="project" value="InterPro"/>
</dbReference>
<dbReference type="PROSITE" id="PS50929">
    <property type="entry name" value="ABC_TM1F"/>
    <property type="match status" value="2"/>
</dbReference>
<feature type="transmembrane region" description="Helical" evidence="10">
    <location>
        <begin position="911"/>
        <end position="937"/>
    </location>
</feature>
<dbReference type="InterPro" id="IPR003593">
    <property type="entry name" value="AAA+_ATPase"/>
</dbReference>
<feature type="transmembrane region" description="Helical" evidence="10">
    <location>
        <begin position="822"/>
        <end position="844"/>
    </location>
</feature>
<dbReference type="Proteomes" id="UP000398389">
    <property type="component" value="Unassembled WGS sequence"/>
</dbReference>
<dbReference type="PROSITE" id="PS50893">
    <property type="entry name" value="ABC_TRANSPORTER_2"/>
    <property type="match status" value="2"/>
</dbReference>
<proteinExistence type="inferred from homology"/>
<dbReference type="CDD" id="cd03250">
    <property type="entry name" value="ABCC_MRP_domain1"/>
    <property type="match status" value="1"/>
</dbReference>
<feature type="region of interest" description="Disordered" evidence="9">
    <location>
        <begin position="473"/>
        <end position="494"/>
    </location>
</feature>
<dbReference type="PROSITE" id="PS00211">
    <property type="entry name" value="ABC_TRANSPORTER_1"/>
    <property type="match status" value="2"/>
</dbReference>
<dbReference type="SUPFAM" id="SSF52540">
    <property type="entry name" value="P-loop containing nucleoside triphosphate hydrolases"/>
    <property type="match status" value="2"/>
</dbReference>
<feature type="transmembrane region" description="Helical" evidence="10">
    <location>
        <begin position="784"/>
        <end position="810"/>
    </location>
</feature>
<keyword evidence="3" id="KW-0813">Transport</keyword>
<evidence type="ECO:0000256" key="2">
    <source>
        <dbReference type="ARBA" id="ARBA00009726"/>
    </source>
</evidence>
<feature type="compositionally biased region" description="Acidic residues" evidence="9">
    <location>
        <begin position="711"/>
        <end position="720"/>
    </location>
</feature>
<dbReference type="InterPro" id="IPR027417">
    <property type="entry name" value="P-loop_NTPase"/>
</dbReference>
<feature type="transmembrane region" description="Helical" evidence="10">
    <location>
        <begin position="351"/>
        <end position="371"/>
    </location>
</feature>
<dbReference type="SUPFAM" id="SSF90123">
    <property type="entry name" value="ABC transporter transmembrane region"/>
    <property type="match status" value="2"/>
</dbReference>
<evidence type="ECO:0000256" key="3">
    <source>
        <dbReference type="ARBA" id="ARBA00022448"/>
    </source>
</evidence>
<dbReference type="Gene3D" id="1.20.1560.10">
    <property type="entry name" value="ABC transporter type 1, transmembrane domain"/>
    <property type="match status" value="2"/>
</dbReference>
<feature type="compositionally biased region" description="Low complexity" evidence="9">
    <location>
        <begin position="478"/>
        <end position="493"/>
    </location>
</feature>
<dbReference type="InterPro" id="IPR011527">
    <property type="entry name" value="ABC1_TM_dom"/>
</dbReference>
<evidence type="ECO:0008006" key="15">
    <source>
        <dbReference type="Google" id="ProtNLM"/>
    </source>
</evidence>
<dbReference type="GO" id="GO:0008559">
    <property type="term" value="F:ABC-type xenobiotic transporter activity"/>
    <property type="evidence" value="ECO:0007669"/>
    <property type="project" value="TreeGrafter"/>
</dbReference>
<name>A0A5E8BZJ5_9ASCO</name>
<feature type="compositionally biased region" description="Basic and acidic residues" evidence="9">
    <location>
        <begin position="721"/>
        <end position="733"/>
    </location>
</feature>
<keyword evidence="6" id="KW-0067">ATP-binding</keyword>
<evidence type="ECO:0000256" key="4">
    <source>
        <dbReference type="ARBA" id="ARBA00022692"/>
    </source>
</evidence>
<keyword evidence="5" id="KW-0547">Nucleotide-binding</keyword>